<gene>
    <name evidence="4" type="ORF">PanWU01x14_017080</name>
</gene>
<dbReference type="InterPro" id="IPR013083">
    <property type="entry name" value="Znf_RING/FYVE/PHD"/>
</dbReference>
<feature type="compositionally biased region" description="Acidic residues" evidence="2">
    <location>
        <begin position="140"/>
        <end position="161"/>
    </location>
</feature>
<proteinExistence type="predicted"/>
<feature type="domain" description="DC1" evidence="3">
    <location>
        <begin position="159"/>
        <end position="195"/>
    </location>
</feature>
<comment type="caution">
    <text evidence="4">The sequence shown here is derived from an EMBL/GenBank/DDBJ whole genome shotgun (WGS) entry which is preliminary data.</text>
</comment>
<dbReference type="SUPFAM" id="SSF57889">
    <property type="entry name" value="Cysteine-rich domain"/>
    <property type="match status" value="2"/>
</dbReference>
<protein>
    <submittedName>
        <fullName evidence="4">Zinc finger-domain containing protein</fullName>
    </submittedName>
</protein>
<evidence type="ECO:0000256" key="1">
    <source>
        <dbReference type="ARBA" id="ARBA00022737"/>
    </source>
</evidence>
<evidence type="ECO:0000256" key="2">
    <source>
        <dbReference type="SAM" id="MobiDB-lite"/>
    </source>
</evidence>
<feature type="domain" description="DC1" evidence="3">
    <location>
        <begin position="67"/>
        <end position="110"/>
    </location>
</feature>
<dbReference type="Pfam" id="PF03107">
    <property type="entry name" value="C1_2"/>
    <property type="match status" value="3"/>
</dbReference>
<reference evidence="5" key="1">
    <citation type="submission" date="2016-06" db="EMBL/GenBank/DDBJ databases">
        <title>Parallel loss of symbiosis genes in relatives of nitrogen-fixing non-legume Parasponia.</title>
        <authorList>
            <person name="Van Velzen R."/>
            <person name="Holmer R."/>
            <person name="Bu F."/>
            <person name="Rutten L."/>
            <person name="Van Zeijl A."/>
            <person name="Liu W."/>
            <person name="Santuari L."/>
            <person name="Cao Q."/>
            <person name="Sharma T."/>
            <person name="Shen D."/>
            <person name="Roswanjaya Y."/>
            <person name="Wardhani T."/>
            <person name="Kalhor M.S."/>
            <person name="Jansen J."/>
            <person name="Van den Hoogen J."/>
            <person name="Gungor B."/>
            <person name="Hartog M."/>
            <person name="Hontelez J."/>
            <person name="Verver J."/>
            <person name="Yang W.-C."/>
            <person name="Schijlen E."/>
            <person name="Repin R."/>
            <person name="Schilthuizen M."/>
            <person name="Schranz E."/>
            <person name="Heidstra R."/>
            <person name="Miyata K."/>
            <person name="Fedorova E."/>
            <person name="Kohlen W."/>
            <person name="Bisseling T."/>
            <person name="Smit S."/>
            <person name="Geurts R."/>
        </authorList>
    </citation>
    <scope>NUCLEOTIDE SEQUENCE [LARGE SCALE GENOMIC DNA]</scope>
    <source>
        <strain evidence="5">cv. WU1-14</strain>
    </source>
</reference>
<evidence type="ECO:0000259" key="3">
    <source>
        <dbReference type="Pfam" id="PF03107"/>
    </source>
</evidence>
<accession>A0A2P5DZT8</accession>
<dbReference type="PANTHER" id="PTHR46288:SF27">
    <property type="entry name" value="CYSTEINE_HISTIDINE-RICH C1 DOMAIN FAMILY PROTEIN"/>
    <property type="match status" value="1"/>
</dbReference>
<organism evidence="4 5">
    <name type="scientific">Parasponia andersonii</name>
    <name type="common">Sponia andersonii</name>
    <dbReference type="NCBI Taxonomy" id="3476"/>
    <lineage>
        <taxon>Eukaryota</taxon>
        <taxon>Viridiplantae</taxon>
        <taxon>Streptophyta</taxon>
        <taxon>Embryophyta</taxon>
        <taxon>Tracheophyta</taxon>
        <taxon>Spermatophyta</taxon>
        <taxon>Magnoliopsida</taxon>
        <taxon>eudicotyledons</taxon>
        <taxon>Gunneridae</taxon>
        <taxon>Pentapetalae</taxon>
        <taxon>rosids</taxon>
        <taxon>fabids</taxon>
        <taxon>Rosales</taxon>
        <taxon>Cannabaceae</taxon>
        <taxon>Parasponia</taxon>
    </lineage>
</organism>
<evidence type="ECO:0000313" key="5">
    <source>
        <dbReference type="Proteomes" id="UP000237105"/>
    </source>
</evidence>
<feature type="domain" description="DC1" evidence="3">
    <location>
        <begin position="5"/>
        <end position="55"/>
    </location>
</feature>
<dbReference type="AlphaFoldDB" id="A0A2P5DZT8"/>
<name>A0A2P5DZT8_PARAD</name>
<dbReference type="Proteomes" id="UP000237105">
    <property type="component" value="Unassembled WGS sequence"/>
</dbReference>
<dbReference type="STRING" id="3476.A0A2P5DZT8"/>
<keyword evidence="1" id="KW-0677">Repeat</keyword>
<dbReference type="InterPro" id="IPR046349">
    <property type="entry name" value="C1-like_sf"/>
</dbReference>
<dbReference type="EMBL" id="JXTB01000007">
    <property type="protein sequence ID" value="PON78809.1"/>
    <property type="molecule type" value="Genomic_DNA"/>
</dbReference>
<dbReference type="InterPro" id="IPR004146">
    <property type="entry name" value="DC1"/>
</dbReference>
<dbReference type="OrthoDB" id="1155852at2759"/>
<keyword evidence="5" id="KW-1185">Reference proteome</keyword>
<sequence length="267" mass="30768">METHFSHRHPLSPFEVDQDQEDELMCSGCQLEVLPGSSAFKCTKPKCKFLLHKPCFELPRETRHGAHPQHTLTLYPTPPYMFSCDACGGYGTAFVYNCYACRFALHVQCAALAESVKRDVHQHPLHLVFSLPQRKGKEDEKEEEEEDEEDEKEEDNEQEEEKEDYLCGVCGSGFIEGYWAYFCKECDYGAHLDCATAEADDHHHHNNEDEEEEEEGSKDVDLDSIVAENLKGIAVQQMILNNQRARMIRKQQATMMNNTRSLFRFHL</sequence>
<dbReference type="Gene3D" id="3.30.40.10">
    <property type="entry name" value="Zinc/RING finger domain, C3HC4 (zinc finger)"/>
    <property type="match status" value="1"/>
</dbReference>
<dbReference type="PANTHER" id="PTHR46288">
    <property type="entry name" value="PHORBOL-ESTER/DAG-TYPE DOMAIN-CONTAINING PROTEIN"/>
    <property type="match status" value="1"/>
</dbReference>
<feature type="region of interest" description="Disordered" evidence="2">
    <location>
        <begin position="131"/>
        <end position="161"/>
    </location>
</feature>
<evidence type="ECO:0000313" key="4">
    <source>
        <dbReference type="EMBL" id="PON78809.1"/>
    </source>
</evidence>